<accession>A0A3S3SZU4</accession>
<comment type="caution">
    <text evidence="2">The sequence shown here is derived from an EMBL/GenBank/DDBJ whole genome shotgun (WGS) entry which is preliminary data.</text>
</comment>
<dbReference type="EMBL" id="RJLM01000003">
    <property type="protein sequence ID" value="RWX55762.1"/>
    <property type="molecule type" value="Genomic_DNA"/>
</dbReference>
<keyword evidence="3" id="KW-1185">Reference proteome</keyword>
<proteinExistence type="predicted"/>
<sequence length="182" mass="21387">MRRWTVPTWTLVATGLLLNVISALMTNFFIDGITRQANELIQRQQNNDKLISLTWQQVETVERKREYILQLILSSKLHKQPIAKEISQQVISELNYWLDEKIERLSISEIPSLMVVMNNVQQSQREKINQLYLDNVELVETHDDKMKSISQLRNLALFLQIIGLSLVLARDLNRHDYRKDDS</sequence>
<protein>
    <recommendedName>
        <fullName evidence="4">DNA mismatch repair protein</fullName>
    </recommendedName>
</protein>
<dbReference type="RefSeq" id="WP_128783785.1">
    <property type="nucleotide sequence ID" value="NZ_JAKJSG010000106.1"/>
</dbReference>
<feature type="transmembrane region" description="Helical" evidence="1">
    <location>
        <begin position="6"/>
        <end position="30"/>
    </location>
</feature>
<evidence type="ECO:0008006" key="4">
    <source>
        <dbReference type="Google" id="ProtNLM"/>
    </source>
</evidence>
<evidence type="ECO:0000256" key="1">
    <source>
        <dbReference type="SAM" id="Phobius"/>
    </source>
</evidence>
<evidence type="ECO:0000313" key="3">
    <source>
        <dbReference type="Proteomes" id="UP000287563"/>
    </source>
</evidence>
<gene>
    <name evidence="2" type="ORF">EDI28_10500</name>
</gene>
<dbReference type="OrthoDB" id="6214359at2"/>
<dbReference type="AlphaFoldDB" id="A0A3S3SZU4"/>
<evidence type="ECO:0000313" key="2">
    <source>
        <dbReference type="EMBL" id="RWX55762.1"/>
    </source>
</evidence>
<keyword evidence="1" id="KW-0472">Membrane</keyword>
<name>A0A3S3SZU4_9GAMM</name>
<dbReference type="Proteomes" id="UP000287563">
    <property type="component" value="Unassembled WGS sequence"/>
</dbReference>
<organism evidence="2 3">
    <name type="scientific">Photobacterium chitinilyticum</name>
    <dbReference type="NCBI Taxonomy" id="2485123"/>
    <lineage>
        <taxon>Bacteria</taxon>
        <taxon>Pseudomonadati</taxon>
        <taxon>Pseudomonadota</taxon>
        <taxon>Gammaproteobacteria</taxon>
        <taxon>Vibrionales</taxon>
        <taxon>Vibrionaceae</taxon>
        <taxon>Photobacterium</taxon>
    </lineage>
</organism>
<keyword evidence="1" id="KW-1133">Transmembrane helix</keyword>
<reference evidence="2 3" key="1">
    <citation type="submission" date="2018-11" db="EMBL/GenBank/DDBJ databases">
        <title>Photobacterium sp. BEI247 sp. nov., a marine bacterium isolated from Yongle Blue Hole in the South China Sea.</title>
        <authorList>
            <person name="Wang X."/>
        </authorList>
    </citation>
    <scope>NUCLEOTIDE SEQUENCE [LARGE SCALE GENOMIC DNA]</scope>
    <source>
        <strain evidence="3">BEI247</strain>
    </source>
</reference>
<keyword evidence="1" id="KW-0812">Transmembrane</keyword>